<keyword evidence="6" id="KW-1185">Reference proteome</keyword>
<protein>
    <submittedName>
        <fullName evidence="5">CHC2 zinc finger domain-containing protein</fullName>
    </submittedName>
</protein>
<dbReference type="Proteomes" id="UP001284901">
    <property type="component" value="Unassembled WGS sequence"/>
</dbReference>
<dbReference type="InterPro" id="IPR050219">
    <property type="entry name" value="DnaG_primase"/>
</dbReference>
<keyword evidence="3" id="KW-0862">Zinc</keyword>
<dbReference type="InterPro" id="IPR036977">
    <property type="entry name" value="DNA_primase_Znf_CHC2"/>
</dbReference>
<sequence>MAGLIKREDIDRVRAAVRIDDVASQYVALRPGGVDSLKGLCPFHDEKTPSFHVRPNLGRWHCFGCGEGGDVFAFVQRAESIDFVEAVELLARRAGIELHYEGA</sequence>
<evidence type="ECO:0000256" key="3">
    <source>
        <dbReference type="ARBA" id="ARBA00022833"/>
    </source>
</evidence>
<name>A0ABU5GGQ0_9ACTO</name>
<evidence type="ECO:0000313" key="6">
    <source>
        <dbReference type="Proteomes" id="UP001284901"/>
    </source>
</evidence>
<feature type="domain" description="Zinc finger CHC2-type" evidence="4">
    <location>
        <begin position="37"/>
        <end position="91"/>
    </location>
</feature>
<evidence type="ECO:0000256" key="2">
    <source>
        <dbReference type="ARBA" id="ARBA00022771"/>
    </source>
</evidence>
<accession>A0ABU5GGQ0</accession>
<comment type="caution">
    <text evidence="5">The sequence shown here is derived from an EMBL/GenBank/DDBJ whole genome shotgun (WGS) entry which is preliminary data.</text>
</comment>
<dbReference type="Pfam" id="PF01807">
    <property type="entry name" value="Zn_ribbon_DnaG"/>
    <property type="match status" value="1"/>
</dbReference>
<evidence type="ECO:0000313" key="5">
    <source>
        <dbReference type="EMBL" id="MDY5147258.1"/>
    </source>
</evidence>
<evidence type="ECO:0000259" key="4">
    <source>
        <dbReference type="SMART" id="SM00400"/>
    </source>
</evidence>
<dbReference type="SMART" id="SM00400">
    <property type="entry name" value="ZnF_CHCC"/>
    <property type="match status" value="1"/>
</dbReference>
<feature type="non-terminal residue" evidence="5">
    <location>
        <position position="103"/>
    </location>
</feature>
<keyword evidence="2" id="KW-0863">Zinc-finger</keyword>
<gene>
    <name evidence="5" type="ORF">R6P33_09580</name>
</gene>
<dbReference type="RefSeq" id="WP_320754607.1">
    <property type="nucleotide sequence ID" value="NZ_JAWNFY010000054.1"/>
</dbReference>
<dbReference type="Gene3D" id="3.90.580.10">
    <property type="entry name" value="Zinc finger, CHC2-type domain"/>
    <property type="match status" value="1"/>
</dbReference>
<dbReference type="InterPro" id="IPR002694">
    <property type="entry name" value="Znf_CHC2"/>
</dbReference>
<reference evidence="5 6" key="1">
    <citation type="submission" date="2023-10" db="EMBL/GenBank/DDBJ databases">
        <title>Whole Genome based description of the genera Actinobaculum and Actinotignum reveals a complex phylogenetic relationship within the species included in the genus Actinotignum.</title>
        <authorList>
            <person name="Jensen C.S."/>
            <person name="Dargis R."/>
            <person name="Kemp M."/>
            <person name="Christensen J.J."/>
        </authorList>
    </citation>
    <scope>NUCLEOTIDE SEQUENCE [LARGE SCALE GENOMIC DNA]</scope>
    <source>
        <strain evidence="5 6">SLA_B089</strain>
    </source>
</reference>
<dbReference type="PANTHER" id="PTHR30313:SF2">
    <property type="entry name" value="DNA PRIMASE"/>
    <property type="match status" value="1"/>
</dbReference>
<organism evidence="5 6">
    <name type="scientific">Actinotignum timonense</name>
    <dbReference type="NCBI Taxonomy" id="1870995"/>
    <lineage>
        <taxon>Bacteria</taxon>
        <taxon>Bacillati</taxon>
        <taxon>Actinomycetota</taxon>
        <taxon>Actinomycetes</taxon>
        <taxon>Actinomycetales</taxon>
        <taxon>Actinomycetaceae</taxon>
        <taxon>Actinotignum</taxon>
    </lineage>
</organism>
<dbReference type="SUPFAM" id="SSF57783">
    <property type="entry name" value="Zinc beta-ribbon"/>
    <property type="match status" value="1"/>
</dbReference>
<proteinExistence type="predicted"/>
<dbReference type="EMBL" id="JAWNFY010000054">
    <property type="protein sequence ID" value="MDY5147258.1"/>
    <property type="molecule type" value="Genomic_DNA"/>
</dbReference>
<keyword evidence="1" id="KW-0479">Metal-binding</keyword>
<dbReference type="PANTHER" id="PTHR30313">
    <property type="entry name" value="DNA PRIMASE"/>
    <property type="match status" value="1"/>
</dbReference>
<evidence type="ECO:0000256" key="1">
    <source>
        <dbReference type="ARBA" id="ARBA00022723"/>
    </source>
</evidence>